<reference evidence="1 2" key="1">
    <citation type="journal article" date="2021" name="BMC Biol.">
        <title>Horizontally acquired antibacterial genes associated with adaptive radiation of ladybird beetles.</title>
        <authorList>
            <person name="Li H.S."/>
            <person name="Tang X.F."/>
            <person name="Huang Y.H."/>
            <person name="Xu Z.Y."/>
            <person name="Chen M.L."/>
            <person name="Du X.Y."/>
            <person name="Qiu B.Y."/>
            <person name="Chen P.T."/>
            <person name="Zhang W."/>
            <person name="Slipinski A."/>
            <person name="Escalona H.E."/>
            <person name="Waterhouse R.M."/>
            <person name="Zwick A."/>
            <person name="Pang H."/>
        </authorList>
    </citation>
    <scope>NUCLEOTIDE SEQUENCE [LARGE SCALE GENOMIC DNA]</scope>
    <source>
        <strain evidence="1">SYSU2018</strain>
    </source>
</reference>
<accession>A0ABD2P8N0</accession>
<dbReference type="Proteomes" id="UP001516400">
    <property type="component" value="Unassembled WGS sequence"/>
</dbReference>
<name>A0ABD2P8N0_9CUCU</name>
<evidence type="ECO:0000313" key="1">
    <source>
        <dbReference type="EMBL" id="KAL3287377.1"/>
    </source>
</evidence>
<dbReference type="AlphaFoldDB" id="A0ABD2P8N0"/>
<protein>
    <recommendedName>
        <fullName evidence="3">Plasmodium RESA N-terminal domain-containing protein</fullName>
    </recommendedName>
</protein>
<sequence length="220" mass="26063">MKKNKELHQQLWNELFSRYHNTTIPIEHSNKKEVSHHSKRSCEIKNIGSFSMEIFSENLSDNGTSKDEIMECNLKNVTQNTNENFGDVQSTNITSNNCKESNVFTKKDITKIVKEFVEEELGSPLKRYYFKGLASRIKRDGKESYWIKLIIMELGNLEKKLNNTFINIYFEHLGLYPGFEELCDLIENKYKSKLKRYLHNEEVQTTFRNIIERTYTRRVV</sequence>
<proteinExistence type="predicted"/>
<gene>
    <name evidence="1" type="ORF">HHI36_001851</name>
</gene>
<keyword evidence="2" id="KW-1185">Reference proteome</keyword>
<dbReference type="EMBL" id="JABFTP020000185">
    <property type="protein sequence ID" value="KAL3287377.1"/>
    <property type="molecule type" value="Genomic_DNA"/>
</dbReference>
<evidence type="ECO:0000313" key="2">
    <source>
        <dbReference type="Proteomes" id="UP001516400"/>
    </source>
</evidence>
<evidence type="ECO:0008006" key="3">
    <source>
        <dbReference type="Google" id="ProtNLM"/>
    </source>
</evidence>
<organism evidence="1 2">
    <name type="scientific">Cryptolaemus montrouzieri</name>
    <dbReference type="NCBI Taxonomy" id="559131"/>
    <lineage>
        <taxon>Eukaryota</taxon>
        <taxon>Metazoa</taxon>
        <taxon>Ecdysozoa</taxon>
        <taxon>Arthropoda</taxon>
        <taxon>Hexapoda</taxon>
        <taxon>Insecta</taxon>
        <taxon>Pterygota</taxon>
        <taxon>Neoptera</taxon>
        <taxon>Endopterygota</taxon>
        <taxon>Coleoptera</taxon>
        <taxon>Polyphaga</taxon>
        <taxon>Cucujiformia</taxon>
        <taxon>Coccinelloidea</taxon>
        <taxon>Coccinellidae</taxon>
        <taxon>Scymninae</taxon>
        <taxon>Scymnini</taxon>
        <taxon>Cryptolaemus</taxon>
    </lineage>
</organism>
<comment type="caution">
    <text evidence="1">The sequence shown here is derived from an EMBL/GenBank/DDBJ whole genome shotgun (WGS) entry which is preliminary data.</text>
</comment>